<evidence type="ECO:0000313" key="3">
    <source>
        <dbReference type="EMBL" id="KAF6239742.1"/>
    </source>
</evidence>
<keyword evidence="1" id="KW-0732">Signal</keyword>
<feature type="domain" description="DUF3669" evidence="2">
    <location>
        <begin position="256"/>
        <end position="298"/>
    </location>
</feature>
<sequence length="334" mass="38023">MRFFTYTSIVVLGLVGLVLSFPPSLEAKGASVEEDFEPPMPGHDLRARANEWPDYRTIGLGSCGSVFEIPGTEFAVKKGKNTHALWNDFCLTNKVHNAVADTRDMIQDAFPENTIPKSPSCNFFRTPGSDLYWKANINKFPASHREIGAAFQVDRIHPLPHSVREALIKQYFDDEVREEARNDKENEACLIRIYLGENETGNEDYDSLRNFPMRLSMVKKLDLDKTLLADEMAIALAMIHWQAQVDAMDAEFVLGNKYLVPAFIGNDPYYPRPDVDTELWTRFSKTYLKASRLVLRNKQVSSQAMGLPEIFLDRVASKIKEHEDWDPEGHIMFG</sequence>
<feature type="signal peptide" evidence="1">
    <location>
        <begin position="1"/>
        <end position="20"/>
    </location>
</feature>
<gene>
    <name evidence="3" type="ORF">HO173_002288</name>
</gene>
<comment type="caution">
    <text evidence="3">The sequence shown here is derived from an EMBL/GenBank/DDBJ whole genome shotgun (WGS) entry which is preliminary data.</text>
</comment>
<dbReference type="Proteomes" id="UP000578531">
    <property type="component" value="Unassembled WGS sequence"/>
</dbReference>
<accession>A0A8H6G392</accession>
<name>A0A8H6G392_9LECA</name>
<dbReference type="AlphaFoldDB" id="A0A8H6G392"/>
<proteinExistence type="predicted"/>
<protein>
    <recommendedName>
        <fullName evidence="2">DUF3669 domain-containing protein</fullName>
    </recommendedName>
</protein>
<dbReference type="PANTHER" id="PTHR40780">
    <property type="entry name" value="DUF3669 DOMAIN-CONTAINING PROTEIN"/>
    <property type="match status" value="1"/>
</dbReference>
<reference evidence="3 4" key="1">
    <citation type="journal article" date="2020" name="Genomics">
        <title>Complete, high-quality genomes from long-read metagenomic sequencing of two wolf lichen thalli reveals enigmatic genome architecture.</title>
        <authorList>
            <person name="McKenzie S.K."/>
            <person name="Walston R.F."/>
            <person name="Allen J.L."/>
        </authorList>
    </citation>
    <scope>NUCLEOTIDE SEQUENCE [LARGE SCALE GENOMIC DNA]</scope>
    <source>
        <strain evidence="3">WasteWater2</strain>
    </source>
</reference>
<feature type="chain" id="PRO_5034455588" description="DUF3669 domain-containing protein" evidence="1">
    <location>
        <begin position="21"/>
        <end position="334"/>
    </location>
</feature>
<dbReference type="Pfam" id="PF12417">
    <property type="entry name" value="DUF3669"/>
    <property type="match status" value="1"/>
</dbReference>
<dbReference type="PANTHER" id="PTHR40780:SF2">
    <property type="entry name" value="DUF3669 DOMAIN-CONTAINING PROTEIN"/>
    <property type="match status" value="1"/>
</dbReference>
<keyword evidence="4" id="KW-1185">Reference proteome</keyword>
<dbReference type="GeneID" id="59283962"/>
<evidence type="ECO:0000313" key="4">
    <source>
        <dbReference type="Proteomes" id="UP000578531"/>
    </source>
</evidence>
<dbReference type="RefSeq" id="XP_037169017.1">
    <property type="nucleotide sequence ID" value="XM_037304222.1"/>
</dbReference>
<dbReference type="OrthoDB" id="2993351at2759"/>
<dbReference type="EMBL" id="JACCJC010000005">
    <property type="protein sequence ID" value="KAF6239742.1"/>
    <property type="molecule type" value="Genomic_DNA"/>
</dbReference>
<dbReference type="InterPro" id="IPR022137">
    <property type="entry name" value="Znf_prot_DUF3669"/>
</dbReference>
<evidence type="ECO:0000256" key="1">
    <source>
        <dbReference type="SAM" id="SignalP"/>
    </source>
</evidence>
<evidence type="ECO:0000259" key="2">
    <source>
        <dbReference type="Pfam" id="PF12417"/>
    </source>
</evidence>
<organism evidence="3 4">
    <name type="scientific">Letharia columbiana</name>
    <dbReference type="NCBI Taxonomy" id="112416"/>
    <lineage>
        <taxon>Eukaryota</taxon>
        <taxon>Fungi</taxon>
        <taxon>Dikarya</taxon>
        <taxon>Ascomycota</taxon>
        <taxon>Pezizomycotina</taxon>
        <taxon>Lecanoromycetes</taxon>
        <taxon>OSLEUM clade</taxon>
        <taxon>Lecanoromycetidae</taxon>
        <taxon>Lecanorales</taxon>
        <taxon>Lecanorineae</taxon>
        <taxon>Parmeliaceae</taxon>
        <taxon>Letharia</taxon>
    </lineage>
</organism>